<dbReference type="InterPro" id="IPR052895">
    <property type="entry name" value="HetReg/Transcr_Mod"/>
</dbReference>
<feature type="domain" description="Heterokaryon incompatibility" evidence="2">
    <location>
        <begin position="59"/>
        <end position="230"/>
    </location>
</feature>
<dbReference type="InterPro" id="IPR010730">
    <property type="entry name" value="HET"/>
</dbReference>
<name>A0A8K0WMS5_9HYPO</name>
<dbReference type="Pfam" id="PF06985">
    <property type="entry name" value="HET"/>
    <property type="match status" value="1"/>
</dbReference>
<dbReference type="PANTHER" id="PTHR24148:SF64">
    <property type="entry name" value="HETEROKARYON INCOMPATIBILITY DOMAIN-CONTAINING PROTEIN"/>
    <property type="match status" value="1"/>
</dbReference>
<proteinExistence type="predicted"/>
<feature type="non-terminal residue" evidence="3">
    <location>
        <position position="625"/>
    </location>
</feature>
<evidence type="ECO:0000256" key="1">
    <source>
        <dbReference type="SAM" id="MobiDB-lite"/>
    </source>
</evidence>
<protein>
    <submittedName>
        <fullName evidence="3">Heterokaryon incompatibility protein-domain-containing protein</fullName>
    </submittedName>
</protein>
<feature type="non-terminal residue" evidence="3">
    <location>
        <position position="1"/>
    </location>
</feature>
<dbReference type="OrthoDB" id="3553147at2759"/>
<feature type="region of interest" description="Disordered" evidence="1">
    <location>
        <begin position="1"/>
        <end position="21"/>
    </location>
</feature>
<accession>A0A8K0WMS5</accession>
<organism evidence="3 4">
    <name type="scientific">Stachybotrys elegans</name>
    <dbReference type="NCBI Taxonomy" id="80388"/>
    <lineage>
        <taxon>Eukaryota</taxon>
        <taxon>Fungi</taxon>
        <taxon>Dikarya</taxon>
        <taxon>Ascomycota</taxon>
        <taxon>Pezizomycotina</taxon>
        <taxon>Sordariomycetes</taxon>
        <taxon>Hypocreomycetidae</taxon>
        <taxon>Hypocreales</taxon>
        <taxon>Stachybotryaceae</taxon>
        <taxon>Stachybotrys</taxon>
    </lineage>
</organism>
<gene>
    <name evidence="3" type="ORF">B0I35DRAFT_326377</name>
</gene>
<keyword evidence="4" id="KW-1185">Reference proteome</keyword>
<comment type="caution">
    <text evidence="3">The sequence shown here is derived from an EMBL/GenBank/DDBJ whole genome shotgun (WGS) entry which is preliminary data.</text>
</comment>
<dbReference type="PANTHER" id="PTHR24148">
    <property type="entry name" value="ANKYRIN REPEAT DOMAIN-CONTAINING PROTEIN 39 HOMOLOG-RELATED"/>
    <property type="match status" value="1"/>
</dbReference>
<sequence>LPWNDNPPDNAGSKPVERDGYLPLTRPQDIRVLVLHPGKRGSRIECSLTTHDLSQNPRFEALSYVWGQTVPSHDIVCNKTTRTIGNNLFHALDRLRLPDKDRYLWVDALCINQADNGEKTHQVRMMGDIYSRARRVLIWLGGDDAIQRGIETIASHVDEQDVNWSPLQPLFTHPLFYLSQRLLVWLGFHGAAELGVNNLKTPQSSAPFDWALVVPVIQSPWFTRVWCIQELVMASNPILVSRDSTLTWNSFSKTVLAFRQQFKAYQKDQSFENFYLLNDIRQRFKKKTKASLLELMFLTRGFQATDPRDKLFALVGLAGDVLSSDWEVTPNYNLSVLEVYRQFALWHLTRKRQLGILSFGRNHDLASLPALEGLPSWVPDLTRPGSAAPLPKLDYLSVNYIDVRYDLLKEFELRRKHFGLGTKVYHADLKYSWWSLGRRAKFQPPRIAFSHGTAVIHVTGTKIGSLKMLGTPFGHSASALDTYKWLGEGWDIANGNLPQAFNSVLRTMICCMTSEGDNVAFPIYQRAARSIYDKYASKALPDFTEYQWASLLLLHDSIAKWQQGRRFAVMEGTFAAVPTAAKQGDIICIFDGGRVPFVLRPRGNGHFSLIGECYVDGMMRGEVWD</sequence>
<reference evidence="3" key="1">
    <citation type="journal article" date="2021" name="Nat. Commun.">
        <title>Genetic determinants of endophytism in the Arabidopsis root mycobiome.</title>
        <authorList>
            <person name="Mesny F."/>
            <person name="Miyauchi S."/>
            <person name="Thiergart T."/>
            <person name="Pickel B."/>
            <person name="Atanasova L."/>
            <person name="Karlsson M."/>
            <person name="Huettel B."/>
            <person name="Barry K.W."/>
            <person name="Haridas S."/>
            <person name="Chen C."/>
            <person name="Bauer D."/>
            <person name="Andreopoulos W."/>
            <person name="Pangilinan J."/>
            <person name="LaButti K."/>
            <person name="Riley R."/>
            <person name="Lipzen A."/>
            <person name="Clum A."/>
            <person name="Drula E."/>
            <person name="Henrissat B."/>
            <person name="Kohler A."/>
            <person name="Grigoriev I.V."/>
            <person name="Martin F.M."/>
            <person name="Hacquard S."/>
        </authorList>
    </citation>
    <scope>NUCLEOTIDE SEQUENCE</scope>
    <source>
        <strain evidence="3">MPI-CAGE-CH-0235</strain>
    </source>
</reference>
<evidence type="ECO:0000313" key="4">
    <source>
        <dbReference type="Proteomes" id="UP000813444"/>
    </source>
</evidence>
<dbReference type="Pfam" id="PF26639">
    <property type="entry name" value="Het-6_barrel"/>
    <property type="match status" value="1"/>
</dbReference>
<evidence type="ECO:0000259" key="2">
    <source>
        <dbReference type="Pfam" id="PF06985"/>
    </source>
</evidence>
<dbReference type="AlphaFoldDB" id="A0A8K0WMS5"/>
<evidence type="ECO:0000313" key="3">
    <source>
        <dbReference type="EMBL" id="KAH7310863.1"/>
    </source>
</evidence>
<dbReference type="EMBL" id="JAGPNK010000012">
    <property type="protein sequence ID" value="KAH7310863.1"/>
    <property type="molecule type" value="Genomic_DNA"/>
</dbReference>
<dbReference type="Proteomes" id="UP000813444">
    <property type="component" value="Unassembled WGS sequence"/>
</dbReference>